<proteinExistence type="predicted"/>
<gene>
    <name evidence="3" type="ORF">COX64_00775</name>
</gene>
<name>A0A2M7W2Z5_9BACT</name>
<feature type="compositionally biased region" description="Low complexity" evidence="1">
    <location>
        <begin position="741"/>
        <end position="762"/>
    </location>
</feature>
<comment type="caution">
    <text evidence="3">The sequence shown here is derived from an EMBL/GenBank/DDBJ whole genome shotgun (WGS) entry which is preliminary data.</text>
</comment>
<accession>A0A2M7W2Z5</accession>
<feature type="transmembrane region" description="Helical" evidence="2">
    <location>
        <begin position="383"/>
        <end position="402"/>
    </location>
</feature>
<feature type="transmembrane region" description="Helical" evidence="2">
    <location>
        <begin position="478"/>
        <end position="503"/>
    </location>
</feature>
<reference evidence="4" key="1">
    <citation type="submission" date="2017-09" db="EMBL/GenBank/DDBJ databases">
        <title>Depth-based differentiation of microbial function through sediment-hosted aquifers and enrichment of novel symbionts in the deep terrestrial subsurface.</title>
        <authorList>
            <person name="Probst A.J."/>
            <person name="Ladd B."/>
            <person name="Jarett J.K."/>
            <person name="Geller-Mcgrath D.E."/>
            <person name="Sieber C.M.K."/>
            <person name="Emerson J.B."/>
            <person name="Anantharaman K."/>
            <person name="Thomas B.C."/>
            <person name="Malmstrom R."/>
            <person name="Stieglmeier M."/>
            <person name="Klingl A."/>
            <person name="Woyke T."/>
            <person name="Ryan C.M."/>
            <person name="Banfield J.F."/>
        </authorList>
    </citation>
    <scope>NUCLEOTIDE SEQUENCE [LARGE SCALE GENOMIC DNA]</scope>
</reference>
<dbReference type="AlphaFoldDB" id="A0A2M7W2Z5"/>
<feature type="region of interest" description="Disordered" evidence="1">
    <location>
        <begin position="740"/>
        <end position="762"/>
    </location>
</feature>
<evidence type="ECO:0000256" key="2">
    <source>
        <dbReference type="SAM" id="Phobius"/>
    </source>
</evidence>
<evidence type="ECO:0000256" key="1">
    <source>
        <dbReference type="SAM" id="MobiDB-lite"/>
    </source>
</evidence>
<evidence type="ECO:0000313" key="3">
    <source>
        <dbReference type="EMBL" id="PJA15418.1"/>
    </source>
</evidence>
<feature type="transmembrane region" description="Helical" evidence="2">
    <location>
        <begin position="44"/>
        <end position="66"/>
    </location>
</feature>
<feature type="transmembrane region" description="Helical" evidence="2">
    <location>
        <begin position="230"/>
        <end position="248"/>
    </location>
</feature>
<dbReference type="Proteomes" id="UP000228952">
    <property type="component" value="Unassembled WGS sequence"/>
</dbReference>
<feature type="transmembrane region" description="Helical" evidence="2">
    <location>
        <begin position="20"/>
        <end position="38"/>
    </location>
</feature>
<dbReference type="EMBL" id="PFQB01000018">
    <property type="protein sequence ID" value="PJA15418.1"/>
    <property type="molecule type" value="Genomic_DNA"/>
</dbReference>
<organism evidence="3 4">
    <name type="scientific">Candidatus Dojkabacteria bacterium CG_4_10_14_0_2_um_filter_Dojkabacteria_WS6_41_15</name>
    <dbReference type="NCBI Taxonomy" id="2014249"/>
    <lineage>
        <taxon>Bacteria</taxon>
        <taxon>Candidatus Dojkabacteria</taxon>
    </lineage>
</organism>
<sequence>MEVEKKALTITLPKLDSFDLFALLLWFGILIPAVQLPSSATYTFARSVFFIIWVALFSLFVGIRIIKEKRLFFYSAGVVNYLMLGLGVSFIVSFLLSASRLDSLFGYDLSFGSSFLVSISLVVMYFLLKLAGLSLEYAVSRLLSVFPFALVVIDLLQVLLLALSKWVLRDGSLNTVLGNYGQYFSFLTSNILGLSGNVHQALVLHLVAVVIIAWQISVAYTRETKESSSLYRRIVAGILLGIATSYLFALTLSLASVSVLTVTTVAVLAVYVFGTNNQLKKFGYIYGALLVVMLLIVGVWWKIGLIGEAKQVTITSSESSTIIQKSYQDTGIPMWRQLVGFGTGTFPYLYMKYRGIESSQKYGNATYFFKPANFVGELFIENGLLSLLMFSAVIGAVAVAYKKASLKKALGLEVTLMVLLITTLLTAPSSLPILVLLFVIFASFFDKVETLPEILPSIRAVDIKESTYTNKSVSRVGVVLLIASILYAAAMLLVLITSTMTMVGYARSLQRFAVAQSQVSDKPADALKSFSDSYSMATSYRKYCKECSQLSYLSLSALSGTNDLYGRLTEEQQANSTELRQIRNLLLQASTELLGTSTIRYDYWLAVSQSFQTIANAEKSTYFYTQTLLSIRNSLAVNPYSVEANYLYVDTLLRLGNDAETNKLIYERLAIIKSLVGTPYQIQFLDSIMLAREKKYDDAIAAFEQIKKEVSKATNLSADEVRQLSSLADARAAEVKKLKETPVTTPTTTVRPSITPTPSATL</sequence>
<feature type="transmembrane region" description="Helical" evidence="2">
    <location>
        <begin position="142"/>
        <end position="163"/>
    </location>
</feature>
<feature type="transmembrane region" description="Helical" evidence="2">
    <location>
        <begin position="254"/>
        <end position="273"/>
    </location>
</feature>
<feature type="transmembrane region" description="Helical" evidence="2">
    <location>
        <begin position="285"/>
        <end position="303"/>
    </location>
</feature>
<evidence type="ECO:0000313" key="4">
    <source>
        <dbReference type="Proteomes" id="UP000228952"/>
    </source>
</evidence>
<feature type="transmembrane region" description="Helical" evidence="2">
    <location>
        <begin position="198"/>
        <end position="218"/>
    </location>
</feature>
<keyword evidence="2" id="KW-0472">Membrane</keyword>
<feature type="transmembrane region" description="Helical" evidence="2">
    <location>
        <begin position="414"/>
        <end position="445"/>
    </location>
</feature>
<feature type="transmembrane region" description="Helical" evidence="2">
    <location>
        <begin position="109"/>
        <end position="130"/>
    </location>
</feature>
<keyword evidence="2" id="KW-1133">Transmembrane helix</keyword>
<keyword evidence="2" id="KW-0812">Transmembrane</keyword>
<protein>
    <submittedName>
        <fullName evidence="3">Uncharacterized protein</fullName>
    </submittedName>
</protein>
<feature type="transmembrane region" description="Helical" evidence="2">
    <location>
        <begin position="78"/>
        <end position="97"/>
    </location>
</feature>